<sequence length="97" mass="10441">MQNDSDGAENANTDQGNDTFHNMPIITSTVSLAPVDKDQSNVNCRDANANANNNKSVSQSTMPKIKVKPVSELMPEGTLGQQNNTFVSTTGWTVNNE</sequence>
<protein>
    <submittedName>
        <fullName evidence="2">Uncharacterized protein</fullName>
    </submittedName>
</protein>
<proteinExistence type="predicted"/>
<dbReference type="AlphaFoldDB" id="S4P6Y4"/>
<name>S4P6Y4_9NEOP</name>
<accession>S4P6Y4</accession>
<evidence type="ECO:0000313" key="2">
    <source>
        <dbReference type="EMBL" id="JAA85899.1"/>
    </source>
</evidence>
<feature type="region of interest" description="Disordered" evidence="1">
    <location>
        <begin position="1"/>
        <end position="22"/>
    </location>
</feature>
<feature type="non-terminal residue" evidence="2">
    <location>
        <position position="97"/>
    </location>
</feature>
<feature type="region of interest" description="Disordered" evidence="1">
    <location>
        <begin position="75"/>
        <end position="97"/>
    </location>
</feature>
<reference evidence="2" key="2">
    <citation type="submission" date="2013-05" db="EMBL/GenBank/DDBJ databases">
        <authorList>
            <person name="Carter J.-M."/>
            <person name="Baker S.C."/>
            <person name="Pink R."/>
            <person name="Carter D.R.F."/>
            <person name="Collins A."/>
            <person name="Tomlin J."/>
            <person name="Gibbs M."/>
            <person name="Breuker C.J."/>
        </authorList>
    </citation>
    <scope>NUCLEOTIDE SEQUENCE</scope>
    <source>
        <tissue evidence="2">Ovary</tissue>
    </source>
</reference>
<reference evidence="2" key="1">
    <citation type="journal article" date="2013" name="BMC Genomics">
        <title>Unscrambling butterfly oogenesis.</title>
        <authorList>
            <person name="Carter J.M."/>
            <person name="Baker S.C."/>
            <person name="Pink R."/>
            <person name="Carter D.R."/>
            <person name="Collins A."/>
            <person name="Tomlin J."/>
            <person name="Gibbs M."/>
            <person name="Breuker C.J."/>
        </authorList>
    </citation>
    <scope>NUCLEOTIDE SEQUENCE</scope>
    <source>
        <tissue evidence="2">Ovary</tissue>
    </source>
</reference>
<dbReference type="EMBL" id="GAIX01006661">
    <property type="protein sequence ID" value="JAA85899.1"/>
    <property type="molecule type" value="Transcribed_RNA"/>
</dbReference>
<feature type="compositionally biased region" description="Polar residues" evidence="1">
    <location>
        <begin position="79"/>
        <end position="97"/>
    </location>
</feature>
<organism evidence="2">
    <name type="scientific">Pararge aegeria</name>
    <name type="common">speckled wood butterfly</name>
    <dbReference type="NCBI Taxonomy" id="116150"/>
    <lineage>
        <taxon>Eukaryota</taxon>
        <taxon>Metazoa</taxon>
        <taxon>Ecdysozoa</taxon>
        <taxon>Arthropoda</taxon>
        <taxon>Hexapoda</taxon>
        <taxon>Insecta</taxon>
        <taxon>Pterygota</taxon>
        <taxon>Neoptera</taxon>
        <taxon>Endopterygota</taxon>
        <taxon>Lepidoptera</taxon>
        <taxon>Glossata</taxon>
        <taxon>Ditrysia</taxon>
        <taxon>Papilionoidea</taxon>
        <taxon>Nymphalidae</taxon>
        <taxon>Satyrinae</taxon>
        <taxon>Satyrini</taxon>
        <taxon>Parargina</taxon>
        <taxon>Pararge</taxon>
    </lineage>
</organism>
<evidence type="ECO:0000256" key="1">
    <source>
        <dbReference type="SAM" id="MobiDB-lite"/>
    </source>
</evidence>